<sequence length="166" mass="18034">MGARGGQGSVGRVATGGQGSKQSGALGGGVLSGRGIRRVGFRTEIEWYPGKNMTQRILKKKPKKGSKNAKPITKTEADELQGQMEHYYDIGKLFSRTIIRDKIIPHVVTGLPSVSATKPDAERSGVTSVQSSPDVEWLWYAGLDLTDNSVTDPARADEARFHRRVL</sequence>
<organism evidence="2 3">
    <name type="scientific">Zizania palustris</name>
    <name type="common">Northern wild rice</name>
    <dbReference type="NCBI Taxonomy" id="103762"/>
    <lineage>
        <taxon>Eukaryota</taxon>
        <taxon>Viridiplantae</taxon>
        <taxon>Streptophyta</taxon>
        <taxon>Embryophyta</taxon>
        <taxon>Tracheophyta</taxon>
        <taxon>Spermatophyta</taxon>
        <taxon>Magnoliopsida</taxon>
        <taxon>Liliopsida</taxon>
        <taxon>Poales</taxon>
        <taxon>Poaceae</taxon>
        <taxon>BOP clade</taxon>
        <taxon>Oryzoideae</taxon>
        <taxon>Oryzeae</taxon>
        <taxon>Zizaniinae</taxon>
        <taxon>Zizania</taxon>
    </lineage>
</organism>
<protein>
    <submittedName>
        <fullName evidence="2">Uncharacterized protein</fullName>
    </submittedName>
</protein>
<dbReference type="OrthoDB" id="27325at2759"/>
<evidence type="ECO:0000256" key="1">
    <source>
        <dbReference type="SAM" id="MobiDB-lite"/>
    </source>
</evidence>
<evidence type="ECO:0000313" key="3">
    <source>
        <dbReference type="Proteomes" id="UP000729402"/>
    </source>
</evidence>
<comment type="caution">
    <text evidence="2">The sequence shown here is derived from an EMBL/GenBank/DDBJ whole genome shotgun (WGS) entry which is preliminary data.</text>
</comment>
<evidence type="ECO:0000313" key="2">
    <source>
        <dbReference type="EMBL" id="KAG8064871.1"/>
    </source>
</evidence>
<proteinExistence type="predicted"/>
<reference evidence="2" key="1">
    <citation type="journal article" date="2021" name="bioRxiv">
        <title>Whole Genome Assembly and Annotation of Northern Wild Rice, Zizania palustris L., Supports a Whole Genome Duplication in the Zizania Genus.</title>
        <authorList>
            <person name="Haas M."/>
            <person name="Kono T."/>
            <person name="Macchietto M."/>
            <person name="Millas R."/>
            <person name="McGilp L."/>
            <person name="Shao M."/>
            <person name="Duquette J."/>
            <person name="Hirsch C.N."/>
            <person name="Kimball J."/>
        </authorList>
    </citation>
    <scope>NUCLEOTIDE SEQUENCE</scope>
    <source>
        <tissue evidence="2">Fresh leaf tissue</tissue>
    </source>
</reference>
<name>A0A8J5S0T5_ZIZPA</name>
<dbReference type="EMBL" id="JAAALK010000285">
    <property type="protein sequence ID" value="KAG8064871.1"/>
    <property type="molecule type" value="Genomic_DNA"/>
</dbReference>
<accession>A0A8J5S0T5</accession>
<dbReference type="Proteomes" id="UP000729402">
    <property type="component" value="Unassembled WGS sequence"/>
</dbReference>
<feature type="region of interest" description="Disordered" evidence="1">
    <location>
        <begin position="1"/>
        <end position="29"/>
    </location>
</feature>
<reference evidence="2" key="2">
    <citation type="submission" date="2021-02" db="EMBL/GenBank/DDBJ databases">
        <authorList>
            <person name="Kimball J.A."/>
            <person name="Haas M.W."/>
            <person name="Macchietto M."/>
            <person name="Kono T."/>
            <person name="Duquette J."/>
            <person name="Shao M."/>
        </authorList>
    </citation>
    <scope>NUCLEOTIDE SEQUENCE</scope>
    <source>
        <tissue evidence="2">Fresh leaf tissue</tissue>
    </source>
</reference>
<dbReference type="AlphaFoldDB" id="A0A8J5S0T5"/>
<keyword evidence="3" id="KW-1185">Reference proteome</keyword>
<gene>
    <name evidence="2" type="ORF">GUJ93_ZPchr0004g38700</name>
</gene>